<dbReference type="InterPro" id="IPR009056">
    <property type="entry name" value="Cyt_c-like_dom"/>
</dbReference>
<evidence type="ECO:0000256" key="2">
    <source>
        <dbReference type="ARBA" id="ARBA00022723"/>
    </source>
</evidence>
<keyword evidence="3 4" id="KW-0408">Iron</keyword>
<keyword evidence="2 4" id="KW-0479">Metal-binding</keyword>
<evidence type="ECO:0000259" key="5">
    <source>
        <dbReference type="PROSITE" id="PS51007"/>
    </source>
</evidence>
<dbReference type="GO" id="GO:0004601">
    <property type="term" value="F:peroxidase activity"/>
    <property type="evidence" value="ECO:0007669"/>
    <property type="project" value="UniProtKB-KW"/>
</dbReference>
<dbReference type="NCBIfam" id="NF040606">
    <property type="entry name" value="CytoC_perox"/>
    <property type="match status" value="1"/>
</dbReference>
<evidence type="ECO:0000256" key="4">
    <source>
        <dbReference type="PROSITE-ProRule" id="PRU00433"/>
    </source>
</evidence>
<dbReference type="PANTHER" id="PTHR30600">
    <property type="entry name" value="CYTOCHROME C PEROXIDASE-RELATED"/>
    <property type="match status" value="1"/>
</dbReference>
<proteinExistence type="predicted"/>
<evidence type="ECO:0000313" key="7">
    <source>
        <dbReference type="Proteomes" id="UP001595555"/>
    </source>
</evidence>
<name>A0ABV7FGP2_9GAMM</name>
<protein>
    <submittedName>
        <fullName evidence="6">Di-heme-cytochrome C peroxidase</fullName>
    </submittedName>
</protein>
<feature type="domain" description="Cytochrome c" evidence="5">
    <location>
        <begin position="358"/>
        <end position="572"/>
    </location>
</feature>
<gene>
    <name evidence="6" type="ORF">ACFODX_12480</name>
</gene>
<keyword evidence="6" id="KW-0560">Oxidoreductase</keyword>
<keyword evidence="6" id="KW-0575">Peroxidase</keyword>
<evidence type="ECO:0000256" key="3">
    <source>
        <dbReference type="ARBA" id="ARBA00023004"/>
    </source>
</evidence>
<dbReference type="InterPro" id="IPR047758">
    <property type="entry name" value="CytoC_perox"/>
</dbReference>
<sequence>MQNDKHSKHFKSTHKYRRQRMRNWLLYPALVGFAGVASVLAVNPAAVTAPLSNAGQTHYLDQGWDHQTRQQLSFTSFGSRLIPYDWFLALEQAQTAQLFRDPAHMSALGFIIAEPDEYNPDGLPVGVVRDKDKQHGDYVGLTCAACHTGQVSINGQRIRIDGGQALIDFTGFEIALVAALEATLADTEKFSRFYARLSQLQSNSLPTTSLATQSLQVLMQTRLQQLQQRLHNNKTDVPYGHGRLDAFGQIFNAIAVEALNMPVNIHSPNAPTSYPVMWDASHLDLVQWNGSAPNKEPGPLFQNAITALAVYGTIDIKKEDLSYRSSIRINHLADLQNGFYQLTAPQWPQQFAGALDEKKVAAGKALYQQHCVDCHTYVNPADKKRKLRVVLTPVAEVGTDPLMAHNFSQRKVQTGILEGERSLLLVGKKFTAQASSLDLVTHAAFGALLNQPWQSFKAVVREYKTNLPATPSTIDSYKARPINGIWASAPYLHNGSVPSIYDLLLPAKQRPQTFYVGNIELDLQKVGHLTSAAPNTSLFDTRLPGNSNSGHEYGTELNDEQRWALVEYIKSL</sequence>
<evidence type="ECO:0000256" key="1">
    <source>
        <dbReference type="ARBA" id="ARBA00022617"/>
    </source>
</evidence>
<keyword evidence="7" id="KW-1185">Reference proteome</keyword>
<dbReference type="InterPro" id="IPR036909">
    <property type="entry name" value="Cyt_c-like_dom_sf"/>
</dbReference>
<dbReference type="Pfam" id="PF21419">
    <property type="entry name" value="RoxA-like_Cyt-c"/>
    <property type="match status" value="1"/>
</dbReference>
<reference evidence="7" key="1">
    <citation type="journal article" date="2019" name="Int. J. Syst. Evol. Microbiol.">
        <title>The Global Catalogue of Microorganisms (GCM) 10K type strain sequencing project: providing services to taxonomists for standard genome sequencing and annotation.</title>
        <authorList>
            <consortium name="The Broad Institute Genomics Platform"/>
            <consortium name="The Broad Institute Genome Sequencing Center for Infectious Disease"/>
            <person name="Wu L."/>
            <person name="Ma J."/>
        </authorList>
    </citation>
    <scope>NUCLEOTIDE SEQUENCE [LARGE SCALE GENOMIC DNA]</scope>
    <source>
        <strain evidence="7">KCTC 52237</strain>
    </source>
</reference>
<organism evidence="6 7">
    <name type="scientific">Cellvibrio fontiphilus</name>
    <dbReference type="NCBI Taxonomy" id="1815559"/>
    <lineage>
        <taxon>Bacteria</taxon>
        <taxon>Pseudomonadati</taxon>
        <taxon>Pseudomonadota</taxon>
        <taxon>Gammaproteobacteria</taxon>
        <taxon>Cellvibrionales</taxon>
        <taxon>Cellvibrionaceae</taxon>
        <taxon>Cellvibrio</taxon>
    </lineage>
</organism>
<dbReference type="Gene3D" id="1.10.760.10">
    <property type="entry name" value="Cytochrome c-like domain"/>
    <property type="match status" value="1"/>
</dbReference>
<dbReference type="RefSeq" id="WP_378119568.1">
    <property type="nucleotide sequence ID" value="NZ_JBHRTF010000004.1"/>
</dbReference>
<dbReference type="SUPFAM" id="SSF46626">
    <property type="entry name" value="Cytochrome c"/>
    <property type="match status" value="1"/>
</dbReference>
<keyword evidence="1 4" id="KW-0349">Heme</keyword>
<evidence type="ECO:0000313" key="6">
    <source>
        <dbReference type="EMBL" id="MFC3116380.1"/>
    </source>
</evidence>
<dbReference type="Proteomes" id="UP001595555">
    <property type="component" value="Unassembled WGS sequence"/>
</dbReference>
<comment type="caution">
    <text evidence="6">The sequence shown here is derived from an EMBL/GenBank/DDBJ whole genome shotgun (WGS) entry which is preliminary data.</text>
</comment>
<accession>A0ABV7FGP2</accession>
<dbReference type="EMBL" id="JBHRTF010000004">
    <property type="protein sequence ID" value="MFC3116380.1"/>
    <property type="molecule type" value="Genomic_DNA"/>
</dbReference>
<dbReference type="PANTHER" id="PTHR30600:SF9">
    <property type="entry name" value="BLR7738 PROTEIN"/>
    <property type="match status" value="1"/>
</dbReference>
<dbReference type="InterPro" id="IPR051395">
    <property type="entry name" value="Cytochrome_c_Peroxidase/MauG"/>
</dbReference>
<dbReference type="PROSITE" id="PS51007">
    <property type="entry name" value="CYTC"/>
    <property type="match status" value="1"/>
</dbReference>